<feature type="compositionally biased region" description="Pro residues" evidence="1">
    <location>
        <begin position="144"/>
        <end position="155"/>
    </location>
</feature>
<keyword evidence="3" id="KW-1185">Reference proteome</keyword>
<evidence type="ECO:0000313" key="3">
    <source>
        <dbReference type="Proteomes" id="UP000235388"/>
    </source>
</evidence>
<name>A0A2N5SRV9_9BASI</name>
<protein>
    <submittedName>
        <fullName evidence="2">Uncharacterized protein</fullName>
    </submittedName>
</protein>
<feature type="region of interest" description="Disordered" evidence="1">
    <location>
        <begin position="1"/>
        <end position="47"/>
    </location>
</feature>
<gene>
    <name evidence="2" type="ORF">PCANC_16123</name>
</gene>
<evidence type="ECO:0000313" key="2">
    <source>
        <dbReference type="EMBL" id="PLW15987.1"/>
    </source>
</evidence>
<accession>A0A2N5SRV9</accession>
<evidence type="ECO:0000256" key="1">
    <source>
        <dbReference type="SAM" id="MobiDB-lite"/>
    </source>
</evidence>
<sequence length="190" mass="19719">MVHKTKSKRGIRNSPNNDAANRRGRSGRLANGPATPVPNAPPLAHLSPTKLREAISDIWSQEVKADVPIPPVDNGSADNELSTTKEGTPPLSTTEEGTVIHEPLGGGPALPPIEAPPAAIEEARLAGGIAEAPLAEDTDAPVPVEVPPLVAPAPLKPNTGGEPADVFPVNDPAPPVPAHNNQIREQAIWD</sequence>
<feature type="region of interest" description="Disordered" evidence="1">
    <location>
        <begin position="66"/>
        <end position="114"/>
    </location>
</feature>
<reference evidence="2 3" key="1">
    <citation type="submission" date="2017-11" db="EMBL/GenBank/DDBJ databases">
        <title>De novo assembly and phasing of dikaryotic genomes from two isolates of Puccinia coronata f. sp. avenae, the causal agent of oat crown rust.</title>
        <authorList>
            <person name="Miller M.E."/>
            <person name="Zhang Y."/>
            <person name="Omidvar V."/>
            <person name="Sperschneider J."/>
            <person name="Schwessinger B."/>
            <person name="Raley C."/>
            <person name="Palmer J.M."/>
            <person name="Garnica D."/>
            <person name="Upadhyaya N."/>
            <person name="Rathjen J."/>
            <person name="Taylor J.M."/>
            <person name="Park R.F."/>
            <person name="Dodds P.N."/>
            <person name="Hirsch C.D."/>
            <person name="Kianian S.F."/>
            <person name="Figueroa M."/>
        </authorList>
    </citation>
    <scope>NUCLEOTIDE SEQUENCE [LARGE SCALE GENOMIC DNA]</scope>
    <source>
        <strain evidence="2">12NC29</strain>
    </source>
</reference>
<dbReference type="Proteomes" id="UP000235388">
    <property type="component" value="Unassembled WGS sequence"/>
</dbReference>
<proteinExistence type="predicted"/>
<dbReference type="EMBL" id="PGCJ01000882">
    <property type="protein sequence ID" value="PLW15987.1"/>
    <property type="molecule type" value="Genomic_DNA"/>
</dbReference>
<feature type="region of interest" description="Disordered" evidence="1">
    <location>
        <begin position="136"/>
        <end position="190"/>
    </location>
</feature>
<feature type="compositionally biased region" description="Basic residues" evidence="1">
    <location>
        <begin position="1"/>
        <end position="11"/>
    </location>
</feature>
<feature type="compositionally biased region" description="Polar residues" evidence="1">
    <location>
        <begin position="76"/>
        <end position="96"/>
    </location>
</feature>
<dbReference type="AlphaFoldDB" id="A0A2N5SRV9"/>
<comment type="caution">
    <text evidence="2">The sequence shown here is derived from an EMBL/GenBank/DDBJ whole genome shotgun (WGS) entry which is preliminary data.</text>
</comment>
<organism evidence="2 3">
    <name type="scientific">Puccinia coronata f. sp. avenae</name>
    <dbReference type="NCBI Taxonomy" id="200324"/>
    <lineage>
        <taxon>Eukaryota</taxon>
        <taxon>Fungi</taxon>
        <taxon>Dikarya</taxon>
        <taxon>Basidiomycota</taxon>
        <taxon>Pucciniomycotina</taxon>
        <taxon>Pucciniomycetes</taxon>
        <taxon>Pucciniales</taxon>
        <taxon>Pucciniaceae</taxon>
        <taxon>Puccinia</taxon>
    </lineage>
</organism>